<proteinExistence type="inferred from homology"/>
<evidence type="ECO:0000256" key="3">
    <source>
        <dbReference type="RuleBase" id="RU003616"/>
    </source>
</evidence>
<protein>
    <submittedName>
        <fullName evidence="5">Heat shock protein Hsp20</fullName>
    </submittedName>
</protein>
<keyword evidence="6" id="KW-1185">Reference proteome</keyword>
<evidence type="ECO:0000313" key="6">
    <source>
        <dbReference type="Proteomes" id="UP000198858"/>
    </source>
</evidence>
<dbReference type="InterPro" id="IPR008978">
    <property type="entry name" value="HSP20-like_chaperone"/>
</dbReference>
<gene>
    <name evidence="5" type="ORF">SAMN04488552_0285</name>
</gene>
<organism evidence="5 6">
    <name type="scientific">Christiangramia echinicola</name>
    <dbReference type="NCBI Taxonomy" id="279359"/>
    <lineage>
        <taxon>Bacteria</taxon>
        <taxon>Pseudomonadati</taxon>
        <taxon>Bacteroidota</taxon>
        <taxon>Flavobacteriia</taxon>
        <taxon>Flavobacteriales</taxon>
        <taxon>Flavobacteriaceae</taxon>
        <taxon>Christiangramia</taxon>
    </lineage>
</organism>
<dbReference type="PANTHER" id="PTHR46733">
    <property type="entry name" value="26.5 KDA HEAT SHOCK PROTEIN, MITOCHONDRIAL"/>
    <property type="match status" value="1"/>
</dbReference>
<dbReference type="GO" id="GO:0009408">
    <property type="term" value="P:response to heat"/>
    <property type="evidence" value="ECO:0007669"/>
    <property type="project" value="InterPro"/>
</dbReference>
<dbReference type="AlphaFoldDB" id="A0A1H1KWC5"/>
<dbReference type="Gene3D" id="2.60.40.790">
    <property type="match status" value="1"/>
</dbReference>
<evidence type="ECO:0000313" key="5">
    <source>
        <dbReference type="EMBL" id="SDR66447.1"/>
    </source>
</evidence>
<dbReference type="EMBL" id="LT629745">
    <property type="protein sequence ID" value="SDR66447.1"/>
    <property type="molecule type" value="Genomic_DNA"/>
</dbReference>
<dbReference type="PANTHER" id="PTHR46733:SF4">
    <property type="entry name" value="HEAT SHOCK PROTEIN 21, CHLOROPLASTIC"/>
    <property type="match status" value="1"/>
</dbReference>
<evidence type="ECO:0000256" key="2">
    <source>
        <dbReference type="PROSITE-ProRule" id="PRU00285"/>
    </source>
</evidence>
<comment type="similarity">
    <text evidence="2 3">Belongs to the small heat shock protein (HSP20) family.</text>
</comment>
<dbReference type="Proteomes" id="UP000198858">
    <property type="component" value="Chromosome I"/>
</dbReference>
<dbReference type="SUPFAM" id="SSF49764">
    <property type="entry name" value="HSP20-like chaperones"/>
    <property type="match status" value="1"/>
</dbReference>
<name>A0A1H1KWC5_9FLAO</name>
<evidence type="ECO:0000256" key="1">
    <source>
        <dbReference type="ARBA" id="ARBA00023016"/>
    </source>
</evidence>
<dbReference type="RefSeq" id="WP_089660999.1">
    <property type="nucleotide sequence ID" value="NZ_LT629745.1"/>
</dbReference>
<sequence length="147" mass="17134">MSLVKSAKQRFPWMNGGIARSFGLDDFFEDEFFTTRKDLPAMNVMEHEDDFQIEFAVPGFSKEDFEVSIEDDLLYVSAEKSMEDIEDEDGYTRKEFSYSNFHRTLQLPKSVDTSKDVKAKYKNGVLKLQLMKDEKALKPHKKQIEIS</sequence>
<dbReference type="InterPro" id="IPR002068">
    <property type="entry name" value="A-crystallin/Hsp20_dom"/>
</dbReference>
<dbReference type="Pfam" id="PF00011">
    <property type="entry name" value="HSP20"/>
    <property type="match status" value="1"/>
</dbReference>
<reference evidence="5 6" key="1">
    <citation type="submission" date="2016-10" db="EMBL/GenBank/DDBJ databases">
        <authorList>
            <person name="Varghese N."/>
            <person name="Submissions S."/>
        </authorList>
    </citation>
    <scope>NUCLEOTIDE SEQUENCE [LARGE SCALE GENOMIC DNA]</scope>
    <source>
        <strain evidence="5 6">Mar_2010_102</strain>
    </source>
</reference>
<keyword evidence="1 5" id="KW-0346">Stress response</keyword>
<accession>A0A1H1KWC5</accession>
<dbReference type="STRING" id="1250231.SAMN04488552_0285"/>
<dbReference type="InterPro" id="IPR044587">
    <property type="entry name" value="HSP21-like"/>
</dbReference>
<feature type="domain" description="SHSP" evidence="4">
    <location>
        <begin position="33"/>
        <end position="147"/>
    </location>
</feature>
<dbReference type="CDD" id="cd06464">
    <property type="entry name" value="ACD_sHsps-like"/>
    <property type="match status" value="1"/>
</dbReference>
<dbReference type="PROSITE" id="PS01031">
    <property type="entry name" value="SHSP"/>
    <property type="match status" value="1"/>
</dbReference>
<evidence type="ECO:0000259" key="4">
    <source>
        <dbReference type="PROSITE" id="PS01031"/>
    </source>
</evidence>